<evidence type="ECO:0000313" key="2">
    <source>
        <dbReference type="EMBL" id="CAK1578892.1"/>
    </source>
</evidence>
<evidence type="ECO:0000259" key="1">
    <source>
        <dbReference type="SMART" id="SM00343"/>
    </source>
</evidence>
<organism evidence="2 3">
    <name type="scientific">Parnassius mnemosyne</name>
    <name type="common">clouded apollo</name>
    <dbReference type="NCBI Taxonomy" id="213953"/>
    <lineage>
        <taxon>Eukaryota</taxon>
        <taxon>Metazoa</taxon>
        <taxon>Ecdysozoa</taxon>
        <taxon>Arthropoda</taxon>
        <taxon>Hexapoda</taxon>
        <taxon>Insecta</taxon>
        <taxon>Pterygota</taxon>
        <taxon>Neoptera</taxon>
        <taxon>Endopterygota</taxon>
        <taxon>Lepidoptera</taxon>
        <taxon>Glossata</taxon>
        <taxon>Ditrysia</taxon>
        <taxon>Papilionoidea</taxon>
        <taxon>Papilionidae</taxon>
        <taxon>Parnassiinae</taxon>
        <taxon>Parnassini</taxon>
        <taxon>Parnassius</taxon>
        <taxon>Driopa</taxon>
    </lineage>
</organism>
<keyword evidence="3" id="KW-1185">Reference proteome</keyword>
<reference evidence="2 3" key="1">
    <citation type="submission" date="2023-11" db="EMBL/GenBank/DDBJ databases">
        <authorList>
            <person name="Hedman E."/>
            <person name="Englund M."/>
            <person name="Stromberg M."/>
            <person name="Nyberg Akerstrom W."/>
            <person name="Nylinder S."/>
            <person name="Jareborg N."/>
            <person name="Kallberg Y."/>
            <person name="Kronander E."/>
        </authorList>
    </citation>
    <scope>NUCLEOTIDE SEQUENCE [LARGE SCALE GENOMIC DNA]</scope>
</reference>
<name>A0AAV1K9Y7_9NEOP</name>
<accession>A0AAV1K9Y7</accession>
<dbReference type="AlphaFoldDB" id="A0AAV1K9Y7"/>
<proteinExistence type="predicted"/>
<feature type="domain" description="CCHC-type" evidence="1">
    <location>
        <begin position="191"/>
        <end position="206"/>
    </location>
</feature>
<dbReference type="Proteomes" id="UP001314205">
    <property type="component" value="Unassembled WGS sequence"/>
</dbReference>
<dbReference type="GO" id="GO:0008270">
    <property type="term" value="F:zinc ion binding"/>
    <property type="evidence" value="ECO:0007669"/>
    <property type="project" value="InterPro"/>
</dbReference>
<gene>
    <name evidence="2" type="ORF">PARMNEM_LOCUS922</name>
</gene>
<feature type="domain" description="CCHC-type" evidence="1">
    <location>
        <begin position="171"/>
        <end position="187"/>
    </location>
</feature>
<dbReference type="EMBL" id="CAVLGL010000001">
    <property type="protein sequence ID" value="CAK1578892.1"/>
    <property type="molecule type" value="Genomic_DNA"/>
</dbReference>
<protein>
    <recommendedName>
        <fullName evidence="1">CCHC-type domain-containing protein</fullName>
    </recommendedName>
</protein>
<evidence type="ECO:0000313" key="3">
    <source>
        <dbReference type="Proteomes" id="UP001314205"/>
    </source>
</evidence>
<dbReference type="InterPro" id="IPR001878">
    <property type="entry name" value="Znf_CCHC"/>
</dbReference>
<dbReference type="SMART" id="SM00343">
    <property type="entry name" value="ZnF_C2HC"/>
    <property type="match status" value="3"/>
</dbReference>
<dbReference type="GO" id="GO:0003676">
    <property type="term" value="F:nucleic acid binding"/>
    <property type="evidence" value="ECO:0007669"/>
    <property type="project" value="InterPro"/>
</dbReference>
<feature type="domain" description="CCHC-type" evidence="1">
    <location>
        <begin position="214"/>
        <end position="237"/>
    </location>
</feature>
<sequence>MAMHSVIITSNDEKETGDQVMDRIRNAINAKEEGLKIDKIRKARDRKVILGCRTEEEINKVKKRLKQAGKDLNVSDIKNKDPLVILRDVMQYNKDEEIIKAIRTQNKQLFKEITEKEDRMEIKYRKRTRNPHTSHIMMRVSPQIWNRLIEAEVIHIDLQRVRVMDQSPLVQCSRCLEYGHSKRICTETTDVCSHCGGPHLKTECADWLSGAIPECRNCNKANHDRKDHNAFSSDCPVRRKWEVLARSTVAYC</sequence>
<comment type="caution">
    <text evidence="2">The sequence shown here is derived from an EMBL/GenBank/DDBJ whole genome shotgun (WGS) entry which is preliminary data.</text>
</comment>